<evidence type="ECO:0000256" key="9">
    <source>
        <dbReference type="SAM" id="Phobius"/>
    </source>
</evidence>
<evidence type="ECO:0000256" key="1">
    <source>
        <dbReference type="ARBA" id="ARBA00004141"/>
    </source>
</evidence>
<dbReference type="PANTHER" id="PTHR32089">
    <property type="entry name" value="METHYL-ACCEPTING CHEMOTAXIS PROTEIN MCPB"/>
    <property type="match status" value="1"/>
</dbReference>
<comment type="subcellular location">
    <subcellularLocation>
        <location evidence="1">Membrane</location>
        <topology evidence="1">Multi-pass membrane protein</topology>
    </subcellularLocation>
</comment>
<dbReference type="FunFam" id="1.10.287.950:FF:000001">
    <property type="entry name" value="Methyl-accepting chemotaxis sensory transducer"/>
    <property type="match status" value="1"/>
</dbReference>
<keyword evidence="2 9" id="KW-0812">Transmembrane</keyword>
<dbReference type="GO" id="GO:0007165">
    <property type="term" value="P:signal transduction"/>
    <property type="evidence" value="ECO:0007669"/>
    <property type="project" value="UniProtKB-KW"/>
</dbReference>
<evidence type="ECO:0000256" key="5">
    <source>
        <dbReference type="ARBA" id="ARBA00023224"/>
    </source>
</evidence>
<evidence type="ECO:0000256" key="2">
    <source>
        <dbReference type="ARBA" id="ARBA00022692"/>
    </source>
</evidence>
<reference evidence="12" key="1">
    <citation type="submission" date="2022-07" db="EMBL/GenBank/DDBJ databases">
        <title>Complete genome sequence of Salinispirillum sp. LH10-3-1 capable of multiple carbohydrate inversion isolated from a soda lake.</title>
        <authorList>
            <person name="Liu J."/>
            <person name="Zhai Y."/>
            <person name="Zhang H."/>
            <person name="Yang H."/>
            <person name="Qu J."/>
            <person name="Li J."/>
        </authorList>
    </citation>
    <scope>NUCLEOTIDE SEQUENCE</scope>
    <source>
        <strain evidence="12">LH 10-3-1</strain>
    </source>
</reference>
<dbReference type="GO" id="GO:0006935">
    <property type="term" value="P:chemotaxis"/>
    <property type="evidence" value="ECO:0007669"/>
    <property type="project" value="UniProtKB-ARBA"/>
</dbReference>
<accession>A0AB38YF84</accession>
<dbReference type="PROSITE" id="PS50111">
    <property type="entry name" value="CHEMOTAXIS_TRANSDUC_2"/>
    <property type="match status" value="1"/>
</dbReference>
<gene>
    <name evidence="12" type="ORF">NFC81_14990</name>
</gene>
<dbReference type="SUPFAM" id="SSF58104">
    <property type="entry name" value="Methyl-accepting chemotaxis protein (MCP) signaling domain"/>
    <property type="match status" value="1"/>
</dbReference>
<dbReference type="RefSeq" id="WP_304995285.1">
    <property type="nucleotide sequence ID" value="NZ_CP101717.1"/>
</dbReference>
<dbReference type="CDD" id="cd11386">
    <property type="entry name" value="MCP_signal"/>
    <property type="match status" value="1"/>
</dbReference>
<keyword evidence="3 9" id="KW-1133">Transmembrane helix</keyword>
<feature type="domain" description="HAMP" evidence="11">
    <location>
        <begin position="349"/>
        <end position="401"/>
    </location>
</feature>
<evidence type="ECO:0000256" key="7">
    <source>
        <dbReference type="PROSITE-ProRule" id="PRU00284"/>
    </source>
</evidence>
<feature type="coiled-coil region" evidence="8">
    <location>
        <begin position="272"/>
        <end position="306"/>
    </location>
</feature>
<evidence type="ECO:0000256" key="8">
    <source>
        <dbReference type="SAM" id="Coils"/>
    </source>
</evidence>
<dbReference type="EMBL" id="CP101717">
    <property type="protein sequence ID" value="WLD58001.1"/>
    <property type="molecule type" value="Genomic_DNA"/>
</dbReference>
<evidence type="ECO:0000256" key="4">
    <source>
        <dbReference type="ARBA" id="ARBA00023136"/>
    </source>
</evidence>
<sequence length="678" mass="73685">MKSKFSLQLTVVQRIVAGFVLLSTGLVFVAVSALTAVSDIQSGVDRLVERAGPASDGANALSLSFTRVNQLILAHYNSDSTDVLTQLEDEYRTERARIERAIAELVAITADISGGASASAELVTLQDSLPELFDNIESTQRIYRDSLQSFSELTNRRASMNENAIAINQVLETMHREVQTPSAQILMYQAHVSLRHGIDLANQLGSARSVAEFAQIQTAFRRWMDGYGTLGFRLLGARRQDAAVDANFEAFGGAVSDFLANVSGDGGLVTTVNNYLQIRASLETRLQRSQEELANAERVLADTRQFANTYRRQVNSDSIQVVADSQLIIVGVSVLALLAGILIAWLVTRTIRKPLKAVVGALRRIAHGDLSERWPSHSNDEFGELTRSAEQVVESLRDMVTVIQQQSDTLNQVVTQAHQVAMNMQADVSKQREETDWVATAVHEMAATIEEVARHAEHASSEMEQATGYASNSREIVSASQQSISTLVGVMTGAATAIQQLDTDVNSIQDILQVIDAIAEQTNLLALNAAIEAARAGEQGRGFAVVADEVRTLASRTQQSTVEIKEKIEVMLRASNGAVEAIRSGQTHTDHSAEQSAQALNVITEFADVIDRIRDLNVQIATAAEQQAQVANEINQNVTRIADIAEKTEQGATATRDANGQLHQSADALLESVKRFTL</sequence>
<evidence type="ECO:0000256" key="6">
    <source>
        <dbReference type="ARBA" id="ARBA00029447"/>
    </source>
</evidence>
<dbReference type="AlphaFoldDB" id="A0AB38YF84"/>
<proteinExistence type="inferred from homology"/>
<evidence type="ECO:0000256" key="3">
    <source>
        <dbReference type="ARBA" id="ARBA00022989"/>
    </source>
</evidence>
<protein>
    <submittedName>
        <fullName evidence="12">Methyl-accepting chemotaxis protein</fullName>
    </submittedName>
</protein>
<organism evidence="12">
    <name type="scientific">Salinispirillum sp. LH 10-3-1</name>
    <dbReference type="NCBI Taxonomy" id="2952525"/>
    <lineage>
        <taxon>Bacteria</taxon>
        <taxon>Pseudomonadati</taxon>
        <taxon>Pseudomonadota</taxon>
        <taxon>Gammaproteobacteria</taxon>
        <taxon>Oceanospirillales</taxon>
        <taxon>Saccharospirillaceae</taxon>
        <taxon>Salinispirillum</taxon>
    </lineage>
</organism>
<dbReference type="PANTHER" id="PTHR32089:SF119">
    <property type="entry name" value="METHYL-ACCEPTING CHEMOTAXIS PROTEIN CTPL"/>
    <property type="match status" value="1"/>
</dbReference>
<dbReference type="Gene3D" id="1.10.287.950">
    <property type="entry name" value="Methyl-accepting chemotaxis protein"/>
    <property type="match status" value="1"/>
</dbReference>
<keyword evidence="5 7" id="KW-0807">Transducer</keyword>
<feature type="transmembrane region" description="Helical" evidence="9">
    <location>
        <begin position="327"/>
        <end position="347"/>
    </location>
</feature>
<dbReference type="PROSITE" id="PS50885">
    <property type="entry name" value="HAMP"/>
    <property type="match status" value="1"/>
</dbReference>
<dbReference type="Pfam" id="PF00015">
    <property type="entry name" value="MCPsignal"/>
    <property type="match status" value="1"/>
</dbReference>
<dbReference type="SMART" id="SM00283">
    <property type="entry name" value="MA"/>
    <property type="match status" value="1"/>
</dbReference>
<name>A0AB38YF84_9GAMM</name>
<dbReference type="SMART" id="SM00304">
    <property type="entry name" value="HAMP"/>
    <property type="match status" value="2"/>
</dbReference>
<dbReference type="InterPro" id="IPR003660">
    <property type="entry name" value="HAMP_dom"/>
</dbReference>
<feature type="domain" description="Methyl-accepting transducer" evidence="10">
    <location>
        <begin position="406"/>
        <end position="642"/>
    </location>
</feature>
<dbReference type="Gene3D" id="6.10.340.10">
    <property type="match status" value="1"/>
</dbReference>
<dbReference type="GO" id="GO:0016020">
    <property type="term" value="C:membrane"/>
    <property type="evidence" value="ECO:0007669"/>
    <property type="project" value="UniProtKB-SubCell"/>
</dbReference>
<keyword evidence="4 9" id="KW-0472">Membrane</keyword>
<dbReference type="InterPro" id="IPR004089">
    <property type="entry name" value="MCPsignal_dom"/>
</dbReference>
<evidence type="ECO:0000259" key="10">
    <source>
        <dbReference type="PROSITE" id="PS50111"/>
    </source>
</evidence>
<evidence type="ECO:0000313" key="12">
    <source>
        <dbReference type="EMBL" id="WLD58001.1"/>
    </source>
</evidence>
<evidence type="ECO:0000259" key="11">
    <source>
        <dbReference type="PROSITE" id="PS50885"/>
    </source>
</evidence>
<comment type="similarity">
    <text evidence="6">Belongs to the methyl-accepting chemotaxis (MCP) protein family.</text>
</comment>
<dbReference type="Pfam" id="PF00672">
    <property type="entry name" value="HAMP"/>
    <property type="match status" value="1"/>
</dbReference>
<keyword evidence="8" id="KW-0175">Coiled coil</keyword>
<dbReference type="CDD" id="cd06225">
    <property type="entry name" value="HAMP"/>
    <property type="match status" value="1"/>
</dbReference>